<protein>
    <submittedName>
        <fullName evidence="1">Uncharacterized protein</fullName>
    </submittedName>
</protein>
<comment type="caution">
    <text evidence="1">The sequence shown here is derived from an EMBL/GenBank/DDBJ whole genome shotgun (WGS) entry which is preliminary data.</text>
</comment>
<dbReference type="Proteomes" id="UP000265618">
    <property type="component" value="Unassembled WGS sequence"/>
</dbReference>
<reference evidence="1 2" key="1">
    <citation type="journal article" date="2018" name="PLoS ONE">
        <title>The draft genome of Kipferlia bialata reveals reductive genome evolution in fornicate parasites.</title>
        <authorList>
            <person name="Tanifuji G."/>
            <person name="Takabayashi S."/>
            <person name="Kume K."/>
            <person name="Takagi M."/>
            <person name="Nakayama T."/>
            <person name="Kamikawa R."/>
            <person name="Inagaki Y."/>
            <person name="Hashimoto T."/>
        </authorList>
    </citation>
    <scope>NUCLEOTIDE SEQUENCE [LARGE SCALE GENOMIC DNA]</scope>
    <source>
        <strain evidence="1">NY0173</strain>
    </source>
</reference>
<name>A0A9K3DCG8_9EUKA</name>
<proteinExistence type="predicted"/>
<dbReference type="EMBL" id="BDIP01010979">
    <property type="protein sequence ID" value="GIQ92941.1"/>
    <property type="molecule type" value="Genomic_DNA"/>
</dbReference>
<evidence type="ECO:0000313" key="2">
    <source>
        <dbReference type="Proteomes" id="UP000265618"/>
    </source>
</evidence>
<dbReference type="AlphaFoldDB" id="A0A9K3DCG8"/>
<keyword evidence="2" id="KW-1185">Reference proteome</keyword>
<gene>
    <name evidence="1" type="ORF">KIPB_017030</name>
</gene>
<accession>A0A9K3DCG8</accession>
<organism evidence="1 2">
    <name type="scientific">Kipferlia bialata</name>
    <dbReference type="NCBI Taxonomy" id="797122"/>
    <lineage>
        <taxon>Eukaryota</taxon>
        <taxon>Metamonada</taxon>
        <taxon>Carpediemonas-like organisms</taxon>
        <taxon>Kipferlia</taxon>
    </lineage>
</organism>
<sequence length="78" mass="8917">GPLADSDMTWLAPVIVTDKLVPSIGNEELRNMWNRSFYDWATAVQDVDDEFTGRNNYDRLWGEMFGSDTESPFPSNAR</sequence>
<feature type="non-terminal residue" evidence="1">
    <location>
        <position position="1"/>
    </location>
</feature>
<evidence type="ECO:0000313" key="1">
    <source>
        <dbReference type="EMBL" id="GIQ92941.1"/>
    </source>
</evidence>